<evidence type="ECO:0000313" key="3">
    <source>
        <dbReference type="Proteomes" id="UP001187192"/>
    </source>
</evidence>
<organism evidence="2 3">
    <name type="scientific">Ficus carica</name>
    <name type="common">Common fig</name>
    <dbReference type="NCBI Taxonomy" id="3494"/>
    <lineage>
        <taxon>Eukaryota</taxon>
        <taxon>Viridiplantae</taxon>
        <taxon>Streptophyta</taxon>
        <taxon>Embryophyta</taxon>
        <taxon>Tracheophyta</taxon>
        <taxon>Spermatophyta</taxon>
        <taxon>Magnoliopsida</taxon>
        <taxon>eudicotyledons</taxon>
        <taxon>Gunneridae</taxon>
        <taxon>Pentapetalae</taxon>
        <taxon>rosids</taxon>
        <taxon>fabids</taxon>
        <taxon>Rosales</taxon>
        <taxon>Moraceae</taxon>
        <taxon>Ficeae</taxon>
        <taxon>Ficus</taxon>
    </lineage>
</organism>
<feature type="compositionally biased region" description="Acidic residues" evidence="1">
    <location>
        <begin position="1"/>
        <end position="10"/>
    </location>
</feature>
<gene>
    <name evidence="2" type="ORF">TIFTF001_027370</name>
</gene>
<protein>
    <submittedName>
        <fullName evidence="2">Uncharacterized protein</fullName>
    </submittedName>
</protein>
<dbReference type="AlphaFoldDB" id="A0AA88DN14"/>
<accession>A0AA88DN14</accession>
<comment type="caution">
    <text evidence="2">The sequence shown here is derived from an EMBL/GenBank/DDBJ whole genome shotgun (WGS) entry which is preliminary data.</text>
</comment>
<evidence type="ECO:0000313" key="2">
    <source>
        <dbReference type="EMBL" id="GMN58268.1"/>
    </source>
</evidence>
<dbReference type="Proteomes" id="UP001187192">
    <property type="component" value="Unassembled WGS sequence"/>
</dbReference>
<evidence type="ECO:0000256" key="1">
    <source>
        <dbReference type="SAM" id="MobiDB-lite"/>
    </source>
</evidence>
<name>A0AA88DN14_FICCA</name>
<reference evidence="2" key="1">
    <citation type="submission" date="2023-07" db="EMBL/GenBank/DDBJ databases">
        <title>draft genome sequence of fig (Ficus carica).</title>
        <authorList>
            <person name="Takahashi T."/>
            <person name="Nishimura K."/>
        </authorList>
    </citation>
    <scope>NUCLEOTIDE SEQUENCE</scope>
</reference>
<proteinExistence type="predicted"/>
<sequence>MDDLNDEESESSGSATPQGEPILARQHGWSHLVWINGYLVYQMVDMEMVDCARGHPIYIVDYFTTVVTFKKIAPSLTGSYYFQGSQGTFIVGCPDSDKNYKHLWFYMTGKWLSGQSDYGQVPSRERVSFTFRRGYVWTQEPHTESLNWKRIDKL</sequence>
<keyword evidence="3" id="KW-1185">Reference proteome</keyword>
<feature type="region of interest" description="Disordered" evidence="1">
    <location>
        <begin position="1"/>
        <end position="21"/>
    </location>
</feature>
<dbReference type="EMBL" id="BTGU01000076">
    <property type="protein sequence ID" value="GMN58268.1"/>
    <property type="molecule type" value="Genomic_DNA"/>
</dbReference>